<proteinExistence type="predicted"/>
<dbReference type="RefSeq" id="XP_013267062.1">
    <property type="nucleotide sequence ID" value="XM_013411608.1"/>
</dbReference>
<sequence length="405" mass="44848">MSTNPTSPPFETVTANDRGTPVTLVNCVLIIFSSIVVIARAFTRLRITNLKALDDFAIIVALAFAIAQTVCMQLARNHGLGKHRDIVSSEDFILYSKYNYASNILTVLTLAFAKCSVFQLILTIIPKRRIRLACHALDATIVLWLLTSIFALAFQCDLPHPWLLGGDRCVNLTALYDYVGIMNILTDIALIVIPFLVVWDLQLRISKKIIITSLFAGRVLVPGTAIAQLACLDAYLDAIGGDQTWQNSIPAILNQIIVNLSIITACVPSLRRVVTDLQTNQTGLKVSENLEMNLTEAAYGKDGSRPQTNNTLQMCSRNAGGRDRKYNNDSSSSSSNNNRILPYGHNVDNRTGNVATIYSLRGDREKTAARQSSEEHLRQDGIQYTMEVSIEEDDLGSRKDERWTP</sequence>
<dbReference type="EMBL" id="KN847484">
    <property type="protein sequence ID" value="KIW99849.1"/>
    <property type="molecule type" value="Genomic_DNA"/>
</dbReference>
<feature type="transmembrane region" description="Helical" evidence="2">
    <location>
        <begin position="20"/>
        <end position="43"/>
    </location>
</feature>
<keyword evidence="2" id="KW-1133">Transmembrane helix</keyword>
<evidence type="ECO:0000256" key="2">
    <source>
        <dbReference type="SAM" id="Phobius"/>
    </source>
</evidence>
<keyword evidence="5" id="KW-1185">Reference proteome</keyword>
<dbReference type="HOGENOM" id="CLU_036632_0_0_1"/>
<evidence type="ECO:0000313" key="5">
    <source>
        <dbReference type="Proteomes" id="UP000053617"/>
    </source>
</evidence>
<name>A0A0D2ISX1_9EURO</name>
<feature type="region of interest" description="Disordered" evidence="1">
    <location>
        <begin position="300"/>
        <end position="347"/>
    </location>
</feature>
<evidence type="ECO:0000313" key="4">
    <source>
        <dbReference type="EMBL" id="KIW99849.1"/>
    </source>
</evidence>
<evidence type="ECO:0000256" key="1">
    <source>
        <dbReference type="SAM" id="MobiDB-lite"/>
    </source>
</evidence>
<dbReference type="VEuPathDB" id="FungiDB:Z518_10777"/>
<feature type="compositionally biased region" description="Low complexity" evidence="1">
    <location>
        <begin position="328"/>
        <end position="338"/>
    </location>
</feature>
<gene>
    <name evidence="4" type="ORF">Z518_10777</name>
</gene>
<dbReference type="Pfam" id="PF20684">
    <property type="entry name" value="Fung_rhodopsin"/>
    <property type="match status" value="1"/>
</dbReference>
<dbReference type="AlphaFoldDB" id="A0A0D2ISX1"/>
<dbReference type="PANTHER" id="PTHR38794">
    <property type="entry name" value="INTEGRAL MEMBRANE PROTEIN"/>
    <property type="match status" value="1"/>
</dbReference>
<feature type="compositionally biased region" description="Polar residues" evidence="1">
    <location>
        <begin position="305"/>
        <end position="316"/>
    </location>
</feature>
<keyword evidence="2" id="KW-0812">Transmembrane</keyword>
<dbReference type="OrthoDB" id="3918601at2759"/>
<dbReference type="Proteomes" id="UP000053617">
    <property type="component" value="Unassembled WGS sequence"/>
</dbReference>
<evidence type="ECO:0000259" key="3">
    <source>
        <dbReference type="Pfam" id="PF20684"/>
    </source>
</evidence>
<feature type="transmembrane region" description="Helical" evidence="2">
    <location>
        <begin position="132"/>
        <end position="155"/>
    </location>
</feature>
<dbReference type="PANTHER" id="PTHR38794:SF3">
    <property type="entry name" value="INTEGRAL MEMBRANE PROTEIN"/>
    <property type="match status" value="1"/>
</dbReference>
<feature type="transmembrane region" description="Helical" evidence="2">
    <location>
        <begin position="175"/>
        <end position="199"/>
    </location>
</feature>
<keyword evidence="2" id="KW-0472">Membrane</keyword>
<dbReference type="InterPro" id="IPR049326">
    <property type="entry name" value="Rhodopsin_dom_fungi"/>
</dbReference>
<dbReference type="GeneID" id="25298848"/>
<reference evidence="4 5" key="1">
    <citation type="submission" date="2015-01" db="EMBL/GenBank/DDBJ databases">
        <title>The Genome Sequence of Rhinocladiella mackenzie CBS 650.93.</title>
        <authorList>
            <consortium name="The Broad Institute Genomics Platform"/>
            <person name="Cuomo C."/>
            <person name="de Hoog S."/>
            <person name="Gorbushina A."/>
            <person name="Stielow B."/>
            <person name="Teixiera M."/>
            <person name="Abouelleil A."/>
            <person name="Chapman S.B."/>
            <person name="Priest M."/>
            <person name="Young S.K."/>
            <person name="Wortman J."/>
            <person name="Nusbaum C."/>
            <person name="Birren B."/>
        </authorList>
    </citation>
    <scope>NUCLEOTIDE SEQUENCE [LARGE SCALE GENOMIC DNA]</scope>
    <source>
        <strain evidence="4 5">CBS 650.93</strain>
    </source>
</reference>
<organism evidence="4 5">
    <name type="scientific">Rhinocladiella mackenziei CBS 650.93</name>
    <dbReference type="NCBI Taxonomy" id="1442369"/>
    <lineage>
        <taxon>Eukaryota</taxon>
        <taxon>Fungi</taxon>
        <taxon>Dikarya</taxon>
        <taxon>Ascomycota</taxon>
        <taxon>Pezizomycotina</taxon>
        <taxon>Eurotiomycetes</taxon>
        <taxon>Chaetothyriomycetidae</taxon>
        <taxon>Chaetothyriales</taxon>
        <taxon>Herpotrichiellaceae</taxon>
        <taxon>Rhinocladiella</taxon>
    </lineage>
</organism>
<protein>
    <recommendedName>
        <fullName evidence="3">Rhodopsin domain-containing protein</fullName>
    </recommendedName>
</protein>
<accession>A0A0D2ISX1</accession>
<feature type="transmembrane region" description="Helical" evidence="2">
    <location>
        <begin position="55"/>
        <end position="75"/>
    </location>
</feature>
<feature type="transmembrane region" description="Helical" evidence="2">
    <location>
        <begin position="104"/>
        <end position="125"/>
    </location>
</feature>
<feature type="domain" description="Rhodopsin" evidence="3">
    <location>
        <begin position="39"/>
        <end position="274"/>
    </location>
</feature>